<evidence type="ECO:0000256" key="2">
    <source>
        <dbReference type="ARBA" id="ARBA00007913"/>
    </source>
</evidence>
<proteinExistence type="inferred from homology"/>
<protein>
    <submittedName>
        <fullName evidence="11">DEAD-box type RNA helicase</fullName>
    </submittedName>
</protein>
<evidence type="ECO:0000256" key="1">
    <source>
        <dbReference type="ARBA" id="ARBA00004123"/>
    </source>
</evidence>
<feature type="region of interest" description="Disordered" evidence="9">
    <location>
        <begin position="1840"/>
        <end position="1975"/>
    </location>
</feature>
<dbReference type="InterPro" id="IPR027417">
    <property type="entry name" value="P-loop_NTPase"/>
</dbReference>
<dbReference type="Pfam" id="PF12726">
    <property type="entry name" value="SEN1_N"/>
    <property type="match status" value="1"/>
</dbReference>
<evidence type="ECO:0000256" key="9">
    <source>
        <dbReference type="SAM" id="MobiDB-lite"/>
    </source>
</evidence>
<keyword evidence="7" id="KW-0539">Nucleus</keyword>
<dbReference type="InterPro" id="IPR024481">
    <property type="entry name" value="Helicase_Sen1_N"/>
</dbReference>
<dbReference type="InterPro" id="IPR041677">
    <property type="entry name" value="DNA2/NAM7_AAA_11"/>
</dbReference>
<dbReference type="SUPFAM" id="SSF57756">
    <property type="entry name" value="Retrovirus zinc finger-like domains"/>
    <property type="match status" value="1"/>
</dbReference>
<evidence type="ECO:0000256" key="6">
    <source>
        <dbReference type="ARBA" id="ARBA00022840"/>
    </source>
</evidence>
<feature type="domain" description="CCHC-type" evidence="10">
    <location>
        <begin position="2011"/>
        <end position="2026"/>
    </location>
</feature>
<dbReference type="FunFam" id="3.40.50.300:FF:000326">
    <property type="entry name" value="P-loop containing nucleoside triphosphate hydrolase"/>
    <property type="match status" value="1"/>
</dbReference>
<dbReference type="PROSITE" id="PS50158">
    <property type="entry name" value="ZF_CCHC"/>
    <property type="match status" value="1"/>
</dbReference>
<gene>
    <name evidence="11" type="primary">SEN1</name>
    <name evidence="11" type="ORF">H2200_012115</name>
</gene>
<comment type="subcellular location">
    <subcellularLocation>
        <location evidence="1">Nucleus</location>
    </subcellularLocation>
</comment>
<dbReference type="Gene3D" id="3.40.50.300">
    <property type="entry name" value="P-loop containing nucleotide triphosphate hydrolases"/>
    <property type="match status" value="2"/>
</dbReference>
<feature type="compositionally biased region" description="Basic and acidic residues" evidence="9">
    <location>
        <begin position="2063"/>
        <end position="2083"/>
    </location>
</feature>
<feature type="compositionally biased region" description="Polar residues" evidence="9">
    <location>
        <begin position="1949"/>
        <end position="1965"/>
    </location>
</feature>
<keyword evidence="3" id="KW-0547">Nucleotide-binding</keyword>
<sequence>MAEFIETLQEFQNLPPGQHIFCPREDDDDTDRYEDERDPNANVTVKFDPSRLAKIEATKIRRRKFVSALQLLAYDGKESEQYQKFIWDTLDEALGKCDVCIREYYIAKLDFLEQLRQDYEEDDVTNFFSLINRKDVVRIVRGLDAANETLRNAAEHKRGASLLDKKHLHALFEALVCQAFLEDENKLKSHFDAPFKMVQTRKPLKMREILPAAAQFLFASETIRAYWASMTWKRRDDPPSELEWDWAIKDYLQKKLQQVSDPSDVLKLWSALDLIVSKLDTHTITHKLFDLNPNLATTALNHLAKKTKAVPYILSTLQRILEKAPDALWDKMGSISSQAIIEQVFASPNFNQVLQDSTDATNGPGSDVLSWITSLLDSLKPANRPSASKTLLHQLFERVNDGALSLAARRACFEQAVKVLLKTVNSFSGEDEDSQHPVERLVYIETLDLAGQHLDAILKPRDSALGESLQQETRTETVDLVRNSVALECKCLKLDFENLTRSEPRRQDSSAYTPQIWDAVIANLRDNDNTLSTAALLGIMSLPGLEQFRVKDNDKLVREKKSYNEVFDKVNGMVARILERISGFSGSHMDALFKQQETAMSLVAALFSPDQGTYEAAITMIKNISGEFGRKEALSHLIGSFIGTTVYGICWLFRRVANYKTFSSVPRMLKTGMEILDVLCNPTDGHLRRMILTARDVLAVQRYWSYQWVALKTVFGHTERWSIEVHSKETMKEVCRDAMQYAQELFDQYDLFASIVVKSKLEKAGEIRKTLLDSSSSSEKNLGSPLSTLDMMCKWLRLRDDYLADTLVTLICNMLGQLKRHRVVNNNSEGLTYVEEVAVGTSIRTMLSASQKARLVRALEHYFDRQIEKPVKKQATLNLDKWTGSAAASSRTSTPDSRERSVEEFGDDGIDDDDLIEIANHTLGTSKATVTTQDKNKIKSLLLKQPPAKPKPAPMSLMDVQAKKAQESKSFIENRKREEAARKLREKEAAAKLRGKTGIAGQTAGQGSALAGLGVVGKDHSTGPNSLMVSSESEVDSDDEDEMFNIKSKGPSIQVGSRKPIPTGPVRKVKQQRTQKDIRARLAPDLGDLHHTMLGWDFFADTETPPNSTIDDYTLVTDTFRTPQDYQKTFEPLLVLEAWQSFRSAREDREDSSSRVVEVKVSNSLIVDSFFEINSLMSYAEGKDLGVFVADVVLLSKSSKPIQEPNEPHCLARVKEITRKKGEVQVVYRVNAANNPLRPFLSDKAVVYGVQIQSLTPLEREYGALKALQYYDLYDEIIRAKPSPILDYKDEVLRPIEKTYNLNFAQAKAVKSALDNDAFTLIQGPPGSGKTKTICALVGAMLTGFVKRQAVGPKPNAAHGAPRPPPASKKLLVCAPSNAAVDELVMRFKDGVTMLDGSFEKVSVVRLGRSEAINNNVKDVTLEELVSAKLAASAPKGPGEDIHALMMEHKKVSEELRGLRDSIHDRRGKGENVPITEEQLMDLLQRKQRGLGGKIDDMREKQNTASRDMDLTRKRIQQEILDGAHVLCATLSGSGHELFQGLNVEFETVIIDEAAQSIELSALIPLKYGCSKCILVGDPKQLPPTVLSRKAAKFQYEQSLFARMENNHKKDVHLLDTQYRMHPEISLFPSKTFYDSRLKDGEGMAKLRRRPWHHSDIFAPYRFFDVQGMSQTATKGHSLINLAEITVAMQIYKRLTTDVRKYDFAGKIGIITPYKGQLKELRRRFQSQYGDGIFSKIEFNTTDAFQGRESEIIIFSCVRASTQGIGFLNDIRRMNVGLTRAKCSLWVLGNSQALMQGEFWRALVTDAKERKLYTDGDVARMLNRQLLTDDMMKDDIEMMDSSESLSETLKGSTGGDSSTANAASKDPSPTSVKGVRDAARSAGSSNQSTPLPSRSGSGLSRQSSTSSVKHPEAKRQDSAHSAAKPEPARQDSRSDQCLPRSEQRPASGAPSSKQPQTEQSSSSPGSDGEYAPSGGGNGLNDLHNCGICGSHQHYSSACDNAGALANQYGECRRCNAVGHTMTNCPETRCLSCGGVGHTTGGCVAPLDKRLNKAQQEKVRQEEIRFGKMRDKTRQRRTDKELEAHTIPTIKSTIPTLNGDGAKRKRDESSSSSDRAKLPKHQDSRDPAPGLPKQGQPPDRAPTGPRNGSGAVRPPAGLPPRPPSGPAGQAPRAPGRPGAPLNNGQPMVRKKKVNADDMFVKRK</sequence>
<dbReference type="Pfam" id="PF23576">
    <property type="entry name" value="SEN1_barrel"/>
    <property type="match status" value="1"/>
</dbReference>
<name>A0AA39CCK6_9EURO</name>
<evidence type="ECO:0000256" key="5">
    <source>
        <dbReference type="ARBA" id="ARBA00022806"/>
    </source>
</evidence>
<feature type="region of interest" description="Disordered" evidence="9">
    <location>
        <begin position="1050"/>
        <end position="1075"/>
    </location>
</feature>
<evidence type="ECO:0000313" key="11">
    <source>
        <dbReference type="EMBL" id="KAJ9603337.1"/>
    </source>
</evidence>
<organism evidence="11 12">
    <name type="scientific">Cladophialophora chaetospira</name>
    <dbReference type="NCBI Taxonomy" id="386627"/>
    <lineage>
        <taxon>Eukaryota</taxon>
        <taxon>Fungi</taxon>
        <taxon>Dikarya</taxon>
        <taxon>Ascomycota</taxon>
        <taxon>Pezizomycotina</taxon>
        <taxon>Eurotiomycetes</taxon>
        <taxon>Chaetothyriomycetidae</taxon>
        <taxon>Chaetothyriales</taxon>
        <taxon>Herpotrichiellaceae</taxon>
        <taxon>Cladophialophora</taxon>
    </lineage>
</organism>
<keyword evidence="8" id="KW-0862">Zinc</keyword>
<dbReference type="CDD" id="cd18808">
    <property type="entry name" value="SF1_C_Upf1"/>
    <property type="match status" value="1"/>
</dbReference>
<keyword evidence="8" id="KW-0863">Zinc-finger</keyword>
<dbReference type="InterPro" id="IPR056474">
    <property type="entry name" value="SEN1_barrel"/>
</dbReference>
<dbReference type="GO" id="GO:0008270">
    <property type="term" value="F:zinc ion binding"/>
    <property type="evidence" value="ECO:0007669"/>
    <property type="project" value="UniProtKB-KW"/>
</dbReference>
<dbReference type="EMBL" id="JAPDRK010000022">
    <property type="protein sequence ID" value="KAJ9603337.1"/>
    <property type="molecule type" value="Genomic_DNA"/>
</dbReference>
<dbReference type="Gene3D" id="4.10.60.10">
    <property type="entry name" value="Zinc finger, CCHC-type"/>
    <property type="match status" value="1"/>
</dbReference>
<feature type="compositionally biased region" description="Low complexity" evidence="9">
    <location>
        <begin position="2165"/>
        <end position="2179"/>
    </location>
</feature>
<feature type="compositionally biased region" description="Polar residues" evidence="9">
    <location>
        <begin position="1849"/>
        <end position="1871"/>
    </location>
</feature>
<feature type="compositionally biased region" description="Basic and acidic residues" evidence="9">
    <location>
        <begin position="1909"/>
        <end position="1918"/>
    </location>
</feature>
<comment type="caution">
    <text evidence="11">The sequence shown here is derived from an EMBL/GenBank/DDBJ whole genome shotgun (WGS) entry which is preliminary data.</text>
</comment>
<dbReference type="GO" id="GO:0016787">
    <property type="term" value="F:hydrolase activity"/>
    <property type="evidence" value="ECO:0007669"/>
    <property type="project" value="UniProtKB-KW"/>
</dbReference>
<evidence type="ECO:0000313" key="12">
    <source>
        <dbReference type="Proteomes" id="UP001172673"/>
    </source>
</evidence>
<feature type="region of interest" description="Disordered" evidence="9">
    <location>
        <begin position="2063"/>
        <end position="2202"/>
    </location>
</feature>
<dbReference type="CDD" id="cd18042">
    <property type="entry name" value="DEXXQc_SETX"/>
    <property type="match status" value="1"/>
</dbReference>
<dbReference type="InterPro" id="IPR016024">
    <property type="entry name" value="ARM-type_fold"/>
</dbReference>
<dbReference type="FunFam" id="3.40.50.300:FF:001152">
    <property type="entry name" value="tRNA-splicing endonuclease, putative"/>
    <property type="match status" value="1"/>
</dbReference>
<dbReference type="Pfam" id="PF13086">
    <property type="entry name" value="AAA_11"/>
    <property type="match status" value="1"/>
</dbReference>
<evidence type="ECO:0000256" key="7">
    <source>
        <dbReference type="ARBA" id="ARBA00023242"/>
    </source>
</evidence>
<dbReference type="GO" id="GO:0016604">
    <property type="term" value="C:nuclear body"/>
    <property type="evidence" value="ECO:0007669"/>
    <property type="project" value="TreeGrafter"/>
</dbReference>
<evidence type="ECO:0000256" key="3">
    <source>
        <dbReference type="ARBA" id="ARBA00022741"/>
    </source>
</evidence>
<dbReference type="SUPFAM" id="SSF48371">
    <property type="entry name" value="ARM repeat"/>
    <property type="match status" value="1"/>
</dbReference>
<dbReference type="GO" id="GO:0001147">
    <property type="term" value="F:transcription termination site sequence-specific DNA binding"/>
    <property type="evidence" value="ECO:0007669"/>
    <property type="project" value="TreeGrafter"/>
</dbReference>
<feature type="compositionally biased region" description="Basic and acidic residues" evidence="9">
    <location>
        <begin position="2100"/>
        <end position="2125"/>
    </location>
</feature>
<dbReference type="PANTHER" id="PTHR10887">
    <property type="entry name" value="DNA2/NAM7 HELICASE FAMILY"/>
    <property type="match status" value="1"/>
</dbReference>
<keyword evidence="5 11" id="KW-0347">Helicase</keyword>
<dbReference type="GO" id="GO:0004386">
    <property type="term" value="F:helicase activity"/>
    <property type="evidence" value="ECO:0007669"/>
    <property type="project" value="UniProtKB-KW"/>
</dbReference>
<dbReference type="Proteomes" id="UP001172673">
    <property type="component" value="Unassembled WGS sequence"/>
</dbReference>
<keyword evidence="8" id="KW-0479">Metal-binding</keyword>
<dbReference type="InterPro" id="IPR047187">
    <property type="entry name" value="SF1_C_Upf1"/>
</dbReference>
<feature type="region of interest" description="Disordered" evidence="9">
    <location>
        <begin position="883"/>
        <end position="907"/>
    </location>
</feature>
<evidence type="ECO:0000256" key="8">
    <source>
        <dbReference type="PROSITE-ProRule" id="PRU00047"/>
    </source>
</evidence>
<feature type="compositionally biased region" description="Low complexity" evidence="9">
    <location>
        <begin position="1888"/>
        <end position="1907"/>
    </location>
</feature>
<feature type="compositionally biased region" description="Pro residues" evidence="9">
    <location>
        <begin position="2155"/>
        <end position="2164"/>
    </location>
</feature>
<evidence type="ECO:0000256" key="4">
    <source>
        <dbReference type="ARBA" id="ARBA00022801"/>
    </source>
</evidence>
<keyword evidence="6" id="KW-0067">ATP-binding</keyword>
<dbReference type="SUPFAM" id="SSF52540">
    <property type="entry name" value="P-loop containing nucleoside triphosphate hydrolases"/>
    <property type="match status" value="1"/>
</dbReference>
<dbReference type="InterPro" id="IPR041679">
    <property type="entry name" value="DNA2/NAM7-like_C"/>
</dbReference>
<evidence type="ECO:0000259" key="10">
    <source>
        <dbReference type="PROSITE" id="PS50158"/>
    </source>
</evidence>
<reference evidence="11" key="1">
    <citation type="submission" date="2022-10" db="EMBL/GenBank/DDBJ databases">
        <title>Culturing micro-colonial fungi from biological soil crusts in the Mojave desert and describing Neophaeococcomyces mojavensis, and introducing the new genera and species Taxawa tesnikishii.</title>
        <authorList>
            <person name="Kurbessoian T."/>
            <person name="Stajich J.E."/>
        </authorList>
    </citation>
    <scope>NUCLEOTIDE SEQUENCE</scope>
    <source>
        <strain evidence="11">TK_41</strain>
    </source>
</reference>
<dbReference type="GO" id="GO:0005524">
    <property type="term" value="F:ATP binding"/>
    <property type="evidence" value="ECO:0007669"/>
    <property type="project" value="UniProtKB-KW"/>
</dbReference>
<keyword evidence="12" id="KW-1185">Reference proteome</keyword>
<keyword evidence="4" id="KW-0378">Hydrolase</keyword>
<feature type="compositionally biased region" description="Basic and acidic residues" evidence="9">
    <location>
        <begin position="2192"/>
        <end position="2202"/>
    </location>
</feature>
<dbReference type="Pfam" id="PF13087">
    <property type="entry name" value="AAA_12"/>
    <property type="match status" value="1"/>
</dbReference>
<dbReference type="SMART" id="SM00343">
    <property type="entry name" value="ZnF_C2HC"/>
    <property type="match status" value="3"/>
</dbReference>
<dbReference type="GO" id="GO:0006369">
    <property type="term" value="P:termination of RNA polymerase II transcription"/>
    <property type="evidence" value="ECO:0007669"/>
    <property type="project" value="TreeGrafter"/>
</dbReference>
<dbReference type="PANTHER" id="PTHR10887:SF495">
    <property type="entry name" value="HELICASE SENATAXIN ISOFORM X1-RELATED"/>
    <property type="match status" value="1"/>
</dbReference>
<dbReference type="GO" id="GO:0005694">
    <property type="term" value="C:chromosome"/>
    <property type="evidence" value="ECO:0007669"/>
    <property type="project" value="UniProtKB-ARBA"/>
</dbReference>
<comment type="similarity">
    <text evidence="2">Belongs to the DNA2/NAM7 helicase family.</text>
</comment>
<dbReference type="InterPro" id="IPR045055">
    <property type="entry name" value="DNA2/NAM7-like"/>
</dbReference>
<dbReference type="InterPro" id="IPR001878">
    <property type="entry name" value="Znf_CCHC"/>
</dbReference>
<accession>A0AA39CCK6</accession>
<dbReference type="InterPro" id="IPR036875">
    <property type="entry name" value="Znf_CCHC_sf"/>
</dbReference>